<dbReference type="EMBL" id="HBNR01048207">
    <property type="protein sequence ID" value="CAE4610600.1"/>
    <property type="molecule type" value="Transcribed_RNA"/>
</dbReference>
<name>A0A7S4RFM8_9DINO</name>
<gene>
    <name evidence="1" type="ORF">AMON00008_LOCUS33625</name>
</gene>
<accession>A0A7S4RFM8</accession>
<protein>
    <submittedName>
        <fullName evidence="1">Uncharacterized protein</fullName>
    </submittedName>
</protein>
<proteinExistence type="predicted"/>
<dbReference type="AlphaFoldDB" id="A0A7S4RFM8"/>
<organism evidence="1">
    <name type="scientific">Alexandrium monilatum</name>
    <dbReference type="NCBI Taxonomy" id="311494"/>
    <lineage>
        <taxon>Eukaryota</taxon>
        <taxon>Sar</taxon>
        <taxon>Alveolata</taxon>
        <taxon>Dinophyceae</taxon>
        <taxon>Gonyaulacales</taxon>
        <taxon>Pyrocystaceae</taxon>
        <taxon>Alexandrium</taxon>
    </lineage>
</organism>
<evidence type="ECO:0000313" key="1">
    <source>
        <dbReference type="EMBL" id="CAE4610600.1"/>
    </source>
</evidence>
<sequence>MSEAPDVSVQLLSLKRNSPEALSTVTIDFEGRDEYVAVHPEFGPIINRFGGGTEYLQHYLGKVGNPLSRQGARQLLVRSSLPRAATPLIKKWPDLTPTEGEVLVHIAAKMNRRVAERSPFAIATVIAMGMSLINNLNIFGLVWPQQQHPIFTQREPSILLRCLCGRCGCMQRRLHRTRPRTRLEMLLAEHQEQMHSPRVGTSRNV</sequence>
<reference evidence="1" key="1">
    <citation type="submission" date="2021-01" db="EMBL/GenBank/DDBJ databases">
        <authorList>
            <person name="Corre E."/>
            <person name="Pelletier E."/>
            <person name="Niang G."/>
            <person name="Scheremetjew M."/>
            <person name="Finn R."/>
            <person name="Kale V."/>
            <person name="Holt S."/>
            <person name="Cochrane G."/>
            <person name="Meng A."/>
            <person name="Brown T."/>
            <person name="Cohen L."/>
        </authorList>
    </citation>
    <scope>NUCLEOTIDE SEQUENCE</scope>
    <source>
        <strain evidence="1">CCMP3105</strain>
    </source>
</reference>